<evidence type="ECO:0000313" key="2">
    <source>
        <dbReference type="EMBL" id="GCE26570.1"/>
    </source>
</evidence>
<dbReference type="InterPro" id="IPR001375">
    <property type="entry name" value="Peptidase_S9_cat"/>
</dbReference>
<dbReference type="SUPFAM" id="SSF53474">
    <property type="entry name" value="alpha/beta-Hydrolases"/>
    <property type="match status" value="1"/>
</dbReference>
<evidence type="ECO:0000259" key="1">
    <source>
        <dbReference type="Pfam" id="PF00326"/>
    </source>
</evidence>
<dbReference type="SUPFAM" id="SSF82171">
    <property type="entry name" value="DPP6 N-terminal domain-like"/>
    <property type="match status" value="1"/>
</dbReference>
<comment type="caution">
    <text evidence="2">The sequence shown here is derived from an EMBL/GenBank/DDBJ whole genome shotgun (WGS) entry which is preliminary data.</text>
</comment>
<feature type="domain" description="Peptidase S9 prolyl oligopeptidase catalytic" evidence="1">
    <location>
        <begin position="424"/>
        <end position="630"/>
    </location>
</feature>
<dbReference type="AlphaFoldDB" id="A0A402B5G4"/>
<reference evidence="3" key="1">
    <citation type="submission" date="2018-12" db="EMBL/GenBank/DDBJ databases">
        <title>Tengunoibacter tsumagoiensis gen. nov., sp. nov., Dictyobacter kobayashii sp. nov., D. alpinus sp. nov., and D. joshuensis sp. nov. and description of Dictyobacteraceae fam. nov. within the order Ktedonobacterales isolated from Tengu-no-mugimeshi.</title>
        <authorList>
            <person name="Wang C.M."/>
            <person name="Zheng Y."/>
            <person name="Sakai Y."/>
            <person name="Toyoda A."/>
            <person name="Minakuchi Y."/>
            <person name="Abe K."/>
            <person name="Yokota A."/>
            <person name="Yabe S."/>
        </authorList>
    </citation>
    <scope>NUCLEOTIDE SEQUENCE [LARGE SCALE GENOMIC DNA]</scope>
    <source>
        <strain evidence="3">Uno16</strain>
    </source>
</reference>
<dbReference type="Gene3D" id="3.40.50.1820">
    <property type="entry name" value="alpha/beta hydrolase"/>
    <property type="match status" value="1"/>
</dbReference>
<keyword evidence="3" id="KW-1185">Reference proteome</keyword>
<dbReference type="Pfam" id="PF07676">
    <property type="entry name" value="PD40"/>
    <property type="match status" value="1"/>
</dbReference>
<dbReference type="InterPro" id="IPR050585">
    <property type="entry name" value="Xaa-Pro_dipeptidyl-ppase/CocE"/>
</dbReference>
<dbReference type="InterPro" id="IPR011659">
    <property type="entry name" value="WD40"/>
</dbReference>
<dbReference type="EMBL" id="BIFT01000001">
    <property type="protein sequence ID" value="GCE26570.1"/>
    <property type="molecule type" value="Genomic_DNA"/>
</dbReference>
<dbReference type="GO" id="GO:0008236">
    <property type="term" value="F:serine-type peptidase activity"/>
    <property type="evidence" value="ECO:0007669"/>
    <property type="project" value="InterPro"/>
</dbReference>
<dbReference type="OrthoDB" id="108903at2"/>
<dbReference type="PANTHER" id="PTHR43056">
    <property type="entry name" value="PEPTIDASE S9 PROLYL OLIGOPEPTIDASE"/>
    <property type="match status" value="1"/>
</dbReference>
<name>A0A402B5G4_9CHLR</name>
<dbReference type="RefSeq" id="WP_126627007.1">
    <property type="nucleotide sequence ID" value="NZ_BIFT01000001.1"/>
</dbReference>
<evidence type="ECO:0000313" key="3">
    <source>
        <dbReference type="Proteomes" id="UP000287171"/>
    </source>
</evidence>
<dbReference type="PANTHER" id="PTHR43056:SF5">
    <property type="entry name" value="PEPTIDASE S9 PROLYL OLIGOPEPTIDASE CATALYTIC DOMAIN-CONTAINING PROTEIN"/>
    <property type="match status" value="1"/>
</dbReference>
<gene>
    <name evidence="2" type="ORF">KDA_20540</name>
</gene>
<dbReference type="InterPro" id="IPR029058">
    <property type="entry name" value="AB_hydrolase_fold"/>
</dbReference>
<organism evidence="2 3">
    <name type="scientific">Dictyobacter alpinus</name>
    <dbReference type="NCBI Taxonomy" id="2014873"/>
    <lineage>
        <taxon>Bacteria</taxon>
        <taxon>Bacillati</taxon>
        <taxon>Chloroflexota</taxon>
        <taxon>Ktedonobacteria</taxon>
        <taxon>Ktedonobacterales</taxon>
        <taxon>Dictyobacteraceae</taxon>
        <taxon>Dictyobacter</taxon>
    </lineage>
</organism>
<protein>
    <submittedName>
        <fullName evidence="2">Peptidase</fullName>
    </submittedName>
</protein>
<proteinExistence type="predicted"/>
<sequence length="645" mass="71682">MSNVTTAPYGSWKSPVTTDLIVAETIRFGLTAIDGDDIYWIEGRPSEGGRNVIVRRSADGTLTDMNPQPFNARTRVHEYGGGDYAVNQGTVYFSNFADQRLYRLVPGSDPVAMTPAVDRRYADMIVDQQRQRLICVCEDHTNVDREAVNLLVSIPLDGDVNEGVQILQAGNDFYSTPRLNPDGSRLCWLTWNHPNMPWDGCELWVADLDESGFIGSAQRVAGGPEESIFQPSWSPDGTLYFVSDRTNWWNLYRLVDNQVEAVCPKEAEFGLPQWVFGMSTYSFVSAERIICWYAGPSESGLAYIDTRTNTLTPISIPFSSATSIQANERQILFLATSPTSSGSLVRLDLPSGQVEILRRSQNAVIDTGYISDAELIEFPTEHDVTAYAYYYAPKNIDFSAPQDELPPLLVISHGGPTSAASSKLDLSIQFWTSRGFAVVDVNYGGSSGYGRAYRDRLKGQWGIVDVDDCVNAAKYLVERGLVDGERLTIQGGSAGGYTTLCALTFRDTFKAGASHFGVSDLNIFAYDTHKFESRYLYGLIGPYPERKDLYDARSAINHTDQLSCPVIFFQGLEDKIVPPSQAELMVEALRAKKLPVAYLAFEGEQHGFRRAENIKRALEAELYFYSKIFGFQPADTIEPVLIENL</sequence>
<accession>A0A402B5G4</accession>
<dbReference type="InterPro" id="IPR011042">
    <property type="entry name" value="6-blade_b-propeller_TolB-like"/>
</dbReference>
<dbReference type="Pfam" id="PF00326">
    <property type="entry name" value="Peptidase_S9"/>
    <property type="match status" value="1"/>
</dbReference>
<dbReference type="GO" id="GO:0006508">
    <property type="term" value="P:proteolysis"/>
    <property type="evidence" value="ECO:0007669"/>
    <property type="project" value="InterPro"/>
</dbReference>
<dbReference type="Gene3D" id="2.120.10.30">
    <property type="entry name" value="TolB, C-terminal domain"/>
    <property type="match status" value="1"/>
</dbReference>
<dbReference type="Proteomes" id="UP000287171">
    <property type="component" value="Unassembled WGS sequence"/>
</dbReference>